<dbReference type="RefSeq" id="XP_022506488.1">
    <property type="nucleotide sequence ID" value="XM_022661214.1"/>
</dbReference>
<evidence type="ECO:0000313" key="3">
    <source>
        <dbReference type="Proteomes" id="UP000077002"/>
    </source>
</evidence>
<feature type="compositionally biased region" description="Basic and acidic residues" evidence="1">
    <location>
        <begin position="28"/>
        <end position="38"/>
    </location>
</feature>
<feature type="compositionally biased region" description="Basic and acidic residues" evidence="1">
    <location>
        <begin position="69"/>
        <end position="80"/>
    </location>
</feature>
<dbReference type="Proteomes" id="UP000077002">
    <property type="component" value="Unassembled WGS sequence"/>
</dbReference>
<feature type="region of interest" description="Disordered" evidence="1">
    <location>
        <begin position="28"/>
        <end position="223"/>
    </location>
</feature>
<comment type="caution">
    <text evidence="2">The sequence shown here is derived from an EMBL/GenBank/DDBJ whole genome shotgun (WGS) entry which is preliminary data.</text>
</comment>
<evidence type="ECO:0000256" key="1">
    <source>
        <dbReference type="SAM" id="MobiDB-lite"/>
    </source>
</evidence>
<dbReference type="AlphaFoldDB" id="A0A177ESB3"/>
<gene>
    <name evidence="2" type="ORF">AYO21_11318</name>
</gene>
<organism evidence="2 3">
    <name type="scientific">Fonsecaea monophora</name>
    <dbReference type="NCBI Taxonomy" id="254056"/>
    <lineage>
        <taxon>Eukaryota</taxon>
        <taxon>Fungi</taxon>
        <taxon>Dikarya</taxon>
        <taxon>Ascomycota</taxon>
        <taxon>Pezizomycotina</taxon>
        <taxon>Eurotiomycetes</taxon>
        <taxon>Chaetothyriomycetidae</taxon>
        <taxon>Chaetothyriales</taxon>
        <taxon>Herpotrichiellaceae</taxon>
        <taxon>Fonsecaea</taxon>
    </lineage>
</organism>
<accession>A0A177ESB3</accession>
<reference evidence="2 3" key="1">
    <citation type="submission" date="2016-03" db="EMBL/GenBank/DDBJ databases">
        <title>Draft genome sequence of the Fonsecaea monophora CBS 269.37.</title>
        <authorList>
            <person name="Bombassaro A."/>
            <person name="Vinicius W.A."/>
            <person name="De Hoog S."/>
            <person name="Sun J."/>
            <person name="Souza E.M."/>
            <person name="Raittz R.T."/>
            <person name="Costa F."/>
            <person name="Leao A.C."/>
            <person name="Tadra-Sfeir M.Z."/>
            <person name="Baura V."/>
            <person name="Balsanelli E."/>
            <person name="Pedrosa F.O."/>
            <person name="Moreno L.F."/>
            <person name="Steffens M.B."/>
            <person name="Xi L."/>
            <person name="Bocca A.L."/>
            <person name="Felipe M.S."/>
            <person name="Teixeira M."/>
            <person name="Telles Filho F.Q."/>
            <person name="Azevedo C.M."/>
            <person name="Gomes R."/>
            <person name="Vicente V.A."/>
        </authorList>
    </citation>
    <scope>NUCLEOTIDE SEQUENCE [LARGE SCALE GENOMIC DNA]</scope>
    <source>
        <strain evidence="2 3">CBS 269.37</strain>
    </source>
</reference>
<dbReference type="EMBL" id="LVKK01000153">
    <property type="protein sequence ID" value="OAG34536.1"/>
    <property type="molecule type" value="Genomic_DNA"/>
</dbReference>
<feature type="compositionally biased region" description="Low complexity" evidence="1">
    <location>
        <begin position="151"/>
        <end position="164"/>
    </location>
</feature>
<dbReference type="OrthoDB" id="4160581at2759"/>
<name>A0A177ESB3_9EURO</name>
<evidence type="ECO:0000313" key="2">
    <source>
        <dbReference type="EMBL" id="OAG34536.1"/>
    </source>
</evidence>
<sequence>MPTIFTNEYSRGPLYQYWKERNQEEKALREQRVQEAKLRSKGFRPMDPAFGPSSSDSYAQRAASGPPAYRRESDATRESVEGSSAAGAGAGVGAAQHSQRGPIGTVGGDDELPSYGASTDLPAAAGEGSDQTLLSAEEEKARLRQLEEQQRQIQSDSALAQTLSAEEEQEQAAQGEETDAAAAAAAAAAGKGKQPERRKSTAGKIGRWLADAASGYTKKQERW</sequence>
<feature type="compositionally biased region" description="Basic and acidic residues" evidence="1">
    <location>
        <begin position="137"/>
        <end position="150"/>
    </location>
</feature>
<dbReference type="GeneID" id="34606416"/>
<feature type="compositionally biased region" description="Low complexity" evidence="1">
    <location>
        <begin position="171"/>
        <end position="190"/>
    </location>
</feature>
<keyword evidence="3" id="KW-1185">Reference proteome</keyword>
<protein>
    <submittedName>
        <fullName evidence="2">Uncharacterized protein</fullName>
    </submittedName>
</protein>
<proteinExistence type="predicted"/>